<feature type="transmembrane region" description="Helical" evidence="2">
    <location>
        <begin position="284"/>
        <end position="307"/>
    </location>
</feature>
<keyword evidence="6" id="KW-1185">Reference proteome</keyword>
<feature type="compositionally biased region" description="Polar residues" evidence="1">
    <location>
        <begin position="142"/>
        <end position="153"/>
    </location>
</feature>
<dbReference type="SMART" id="SM00408">
    <property type="entry name" value="IGc2"/>
    <property type="match status" value="2"/>
</dbReference>
<dbReference type="InterPro" id="IPR003599">
    <property type="entry name" value="Ig_sub"/>
</dbReference>
<accession>A0A5N5THX1</accession>
<feature type="compositionally biased region" description="Polar residues" evidence="1">
    <location>
        <begin position="520"/>
        <end position="529"/>
    </location>
</feature>
<dbReference type="InterPro" id="IPR003598">
    <property type="entry name" value="Ig_sub2"/>
</dbReference>
<dbReference type="InterPro" id="IPR013783">
    <property type="entry name" value="Ig-like_fold"/>
</dbReference>
<protein>
    <recommendedName>
        <fullName evidence="4">Ig-like domain-containing protein</fullName>
    </recommendedName>
</protein>
<sequence length="576" mass="64192">MASYMMKIVTFTFSLLVTLVYCQESELRTPRPTISSISEFIASPQNKTILEGDSAVLRCKMRDIVYSCQWFYLEHGLDLLDKANEPTLVMTFSPTKHNDCSIKFSKARLIQSGQWICKGLQLHNRKYVVSPPATLKVLARPGNTTEDSSTQTDNGDENDKSVDISFHLSDEGHLINTKLGDNVILGCQTNHQLNACSWIRPDGTTLNFNNKGNYALEGNYTVGNCSLRIIKVTEEDEGNWRCVVSTDHQGDKLGPLIHLHIFEFGANHEGFSGHAGRKTNDSSLIIVLVTTSIILLIIIVALVIYMYKRVWRRNSPPHKYLDSNKSTSEYSTYGSSWLPGTEKDGKLMDDSTEMQSHYDKSQAQNNRYLDMSGNKKEEYMKFPDSSIRSSMSSRTTISTAPAGHNAIAETEGSARTSASDSLHSASTFGNVTSDASGIQSRELPRPLEAQYSSGHLYEEIDDMRRKRDAENQPDYSNIEEDTEGYMIPKSCSPDESITMEGDNQTTTEQGLIPDPEGADSVSNPTYSDSRTIEMEEESYDAPSDPPVPVRIDSVDNPLAEYDVPKPTPNETNPVFI</sequence>
<dbReference type="OrthoDB" id="6348739at2759"/>
<gene>
    <name evidence="5" type="ORF">Anas_02031</name>
</gene>
<feature type="compositionally biased region" description="Polar residues" evidence="1">
    <location>
        <begin position="413"/>
        <end position="439"/>
    </location>
</feature>
<dbReference type="PROSITE" id="PS50835">
    <property type="entry name" value="IG_LIKE"/>
    <property type="match status" value="2"/>
</dbReference>
<name>A0A5N5THX1_9CRUS</name>
<feature type="domain" description="Ig-like" evidence="4">
    <location>
        <begin position="180"/>
        <end position="245"/>
    </location>
</feature>
<feature type="chain" id="PRO_5024427424" description="Ig-like domain-containing protein" evidence="3">
    <location>
        <begin position="23"/>
        <end position="576"/>
    </location>
</feature>
<comment type="caution">
    <text evidence="5">The sequence shown here is derived from an EMBL/GenBank/DDBJ whole genome shotgun (WGS) entry which is preliminary data.</text>
</comment>
<feature type="compositionally biased region" description="Low complexity" evidence="1">
    <location>
        <begin position="385"/>
        <end position="399"/>
    </location>
</feature>
<reference evidence="5 6" key="1">
    <citation type="journal article" date="2019" name="PLoS Biol.">
        <title>Sex chromosomes control vertical transmission of feminizing Wolbachia symbionts in an isopod.</title>
        <authorList>
            <person name="Becking T."/>
            <person name="Chebbi M.A."/>
            <person name="Giraud I."/>
            <person name="Moumen B."/>
            <person name="Laverre T."/>
            <person name="Caubet Y."/>
            <person name="Peccoud J."/>
            <person name="Gilbert C."/>
            <person name="Cordaux R."/>
        </authorList>
    </citation>
    <scope>NUCLEOTIDE SEQUENCE [LARGE SCALE GENOMIC DNA]</scope>
    <source>
        <strain evidence="5">ANa2</strain>
        <tissue evidence="5">Whole body excluding digestive tract and cuticle</tissue>
    </source>
</reference>
<proteinExistence type="predicted"/>
<feature type="region of interest" description="Disordered" evidence="1">
    <location>
        <begin position="383"/>
        <end position="576"/>
    </location>
</feature>
<feature type="domain" description="Ig-like" evidence="4">
    <location>
        <begin position="32"/>
        <end position="117"/>
    </location>
</feature>
<evidence type="ECO:0000256" key="1">
    <source>
        <dbReference type="SAM" id="MobiDB-lite"/>
    </source>
</evidence>
<dbReference type="EMBL" id="SEYY01000922">
    <property type="protein sequence ID" value="KAB7506254.1"/>
    <property type="molecule type" value="Genomic_DNA"/>
</dbReference>
<evidence type="ECO:0000313" key="5">
    <source>
        <dbReference type="EMBL" id="KAB7506254.1"/>
    </source>
</evidence>
<feature type="compositionally biased region" description="Basic and acidic residues" evidence="1">
    <location>
        <begin position="456"/>
        <end position="470"/>
    </location>
</feature>
<dbReference type="InterPro" id="IPR013151">
    <property type="entry name" value="Immunoglobulin_dom"/>
</dbReference>
<feature type="region of interest" description="Disordered" evidence="1">
    <location>
        <begin position="341"/>
        <end position="367"/>
    </location>
</feature>
<evidence type="ECO:0000259" key="4">
    <source>
        <dbReference type="PROSITE" id="PS50835"/>
    </source>
</evidence>
<evidence type="ECO:0000313" key="6">
    <source>
        <dbReference type="Proteomes" id="UP000326759"/>
    </source>
</evidence>
<dbReference type="Gene3D" id="2.60.40.10">
    <property type="entry name" value="Immunoglobulins"/>
    <property type="match status" value="2"/>
</dbReference>
<evidence type="ECO:0000256" key="2">
    <source>
        <dbReference type="SAM" id="Phobius"/>
    </source>
</evidence>
<evidence type="ECO:0000256" key="3">
    <source>
        <dbReference type="SAM" id="SignalP"/>
    </source>
</evidence>
<dbReference type="InterPro" id="IPR007110">
    <property type="entry name" value="Ig-like_dom"/>
</dbReference>
<dbReference type="Pfam" id="PF00047">
    <property type="entry name" value="ig"/>
    <property type="match status" value="1"/>
</dbReference>
<dbReference type="InterPro" id="IPR036179">
    <property type="entry name" value="Ig-like_dom_sf"/>
</dbReference>
<keyword evidence="2" id="KW-0812">Transmembrane</keyword>
<dbReference type="AlphaFoldDB" id="A0A5N5THX1"/>
<feature type="region of interest" description="Disordered" evidence="1">
    <location>
        <begin position="139"/>
        <end position="160"/>
    </location>
</feature>
<dbReference type="SMART" id="SM00409">
    <property type="entry name" value="IG"/>
    <property type="match status" value="2"/>
</dbReference>
<dbReference type="CDD" id="cd00096">
    <property type="entry name" value="Ig"/>
    <property type="match status" value="1"/>
</dbReference>
<keyword evidence="2" id="KW-0472">Membrane</keyword>
<dbReference type="SUPFAM" id="SSF48726">
    <property type="entry name" value="Immunoglobulin"/>
    <property type="match status" value="2"/>
</dbReference>
<dbReference type="Proteomes" id="UP000326759">
    <property type="component" value="Unassembled WGS sequence"/>
</dbReference>
<keyword evidence="2" id="KW-1133">Transmembrane helix</keyword>
<feature type="signal peptide" evidence="3">
    <location>
        <begin position="1"/>
        <end position="22"/>
    </location>
</feature>
<keyword evidence="3" id="KW-0732">Signal</keyword>
<organism evidence="5 6">
    <name type="scientific">Armadillidium nasatum</name>
    <dbReference type="NCBI Taxonomy" id="96803"/>
    <lineage>
        <taxon>Eukaryota</taxon>
        <taxon>Metazoa</taxon>
        <taxon>Ecdysozoa</taxon>
        <taxon>Arthropoda</taxon>
        <taxon>Crustacea</taxon>
        <taxon>Multicrustacea</taxon>
        <taxon>Malacostraca</taxon>
        <taxon>Eumalacostraca</taxon>
        <taxon>Peracarida</taxon>
        <taxon>Isopoda</taxon>
        <taxon>Oniscidea</taxon>
        <taxon>Crinocheta</taxon>
        <taxon>Armadillidiidae</taxon>
        <taxon>Armadillidium</taxon>
    </lineage>
</organism>